<dbReference type="EMBL" id="LR134521">
    <property type="protein sequence ID" value="VEJ29522.1"/>
    <property type="molecule type" value="Genomic_DNA"/>
</dbReference>
<dbReference type="AlphaFoldDB" id="A0A3S5AF84"/>
<dbReference type="PANTHER" id="PTHR39639">
    <property type="entry name" value="CHROMOSOME 16, WHOLE GENOME SHOTGUN SEQUENCE"/>
    <property type="match status" value="1"/>
</dbReference>
<name>A0A3S5AF84_9MICC</name>
<evidence type="ECO:0000313" key="2">
    <source>
        <dbReference type="EMBL" id="VEJ29522.1"/>
    </source>
</evidence>
<organism evidence="2 3">
    <name type="scientific">Rothia dentocariosa</name>
    <dbReference type="NCBI Taxonomy" id="2047"/>
    <lineage>
        <taxon>Bacteria</taxon>
        <taxon>Bacillati</taxon>
        <taxon>Actinomycetota</taxon>
        <taxon>Actinomycetes</taxon>
        <taxon>Micrococcales</taxon>
        <taxon>Micrococcaceae</taxon>
        <taxon>Rothia</taxon>
    </lineage>
</organism>
<reference evidence="2 3" key="1">
    <citation type="submission" date="2018-12" db="EMBL/GenBank/DDBJ databases">
        <authorList>
            <consortium name="Pathogen Informatics"/>
        </authorList>
    </citation>
    <scope>NUCLEOTIDE SEQUENCE [LARGE SCALE GENOMIC DNA]</scope>
    <source>
        <strain evidence="2 3">NCTC10918</strain>
    </source>
</reference>
<proteinExistence type="predicted"/>
<evidence type="ECO:0000259" key="1">
    <source>
        <dbReference type="Pfam" id="PF03235"/>
    </source>
</evidence>
<dbReference type="Proteomes" id="UP000270988">
    <property type="component" value="Chromosome"/>
</dbReference>
<sequence length="356" mass="40678">MSALSNLEEQLKEERGKVDVSAISFSTREIVRMFEARELIIDPSYQRKYRWNDESSSKFIESIFLGLPIPPIFVATNDDFTWEVVDGVQRISTIIWYMTDNDESLKKIGKENNLKLKDLKALGSLNGNSYLDLPKSIQLYFSRRALQVISLTDKSDKDIRFELFNRINTGSVSLSEQEIRTAVYRGDFIDMIEDLAGNADMNSMLKLQKKRQNDGTTAEQVLKFFAYKNYRNNFRGSVRDFLNKYAEKVTNGEVDFDYKAESELFQKSASYLNKILKGKKFVSETGNSVTPMIRFEACLIAIGEIISSGGNLVESLEPGWMEDKNFVKYTTGATNTAAMLRGRIERAKEIFSLDVQ</sequence>
<evidence type="ECO:0000313" key="3">
    <source>
        <dbReference type="Proteomes" id="UP000270988"/>
    </source>
</evidence>
<accession>A0A3S5AF84</accession>
<dbReference type="PANTHER" id="PTHR39639:SF1">
    <property type="entry name" value="DUF262 DOMAIN-CONTAINING PROTEIN"/>
    <property type="match status" value="1"/>
</dbReference>
<dbReference type="Pfam" id="PF03235">
    <property type="entry name" value="GmrSD_N"/>
    <property type="match status" value="1"/>
</dbReference>
<gene>
    <name evidence="2" type="ORF">NCTC10918_00781</name>
</gene>
<protein>
    <submittedName>
        <fullName evidence="2">Uncharacterized conserved protein</fullName>
    </submittedName>
</protein>
<dbReference type="InterPro" id="IPR004919">
    <property type="entry name" value="GmrSD_N"/>
</dbReference>
<feature type="domain" description="GmrSD restriction endonucleases N-terminal" evidence="1">
    <location>
        <begin position="34"/>
        <end position="183"/>
    </location>
</feature>